<keyword evidence="2" id="KW-1185">Reference proteome</keyword>
<dbReference type="RefSeq" id="WP_006621148.1">
    <property type="nucleotide sequence ID" value="NZ_FO818640.1"/>
</dbReference>
<dbReference type="EMBL" id="FO818640">
    <property type="protein sequence ID" value="CDM93536.1"/>
    <property type="molecule type" value="Genomic_DNA"/>
</dbReference>
<evidence type="ECO:0000313" key="2">
    <source>
        <dbReference type="Proteomes" id="UP000032946"/>
    </source>
</evidence>
<evidence type="ECO:0000313" key="1">
    <source>
        <dbReference type="EMBL" id="CDM93536.1"/>
    </source>
</evidence>
<protein>
    <submittedName>
        <fullName evidence="1">Uncharacterized protein</fullName>
    </submittedName>
</protein>
<sequence>MMTLTELLPAIKQLSPLDKIKLIRLLAEEMESREKIAPLEPGKAYNLPTPYNSFGAGAILMQVIESSDEA</sequence>
<dbReference type="AlphaFoldDB" id="A0A9P1NY65"/>
<proteinExistence type="predicted"/>
<accession>A0A9P1NY65</accession>
<reference evidence="1 2" key="1">
    <citation type="submission" date="2014-02" db="EMBL/GenBank/DDBJ databases">
        <authorList>
            <person name="Genoscope - CEA"/>
        </authorList>
    </citation>
    <scope>NUCLEOTIDE SEQUENCE [LARGE SCALE GENOMIC DNA]</scope>
    <source>
        <strain evidence="1 2">PCC 8005</strain>
    </source>
</reference>
<gene>
    <name evidence="1" type="ORF">ARTHRO_11209</name>
</gene>
<name>A0A9P1NY65_9CYAN</name>
<organism evidence="1 2">
    <name type="scientific">Limnospira indica PCC 8005</name>
    <dbReference type="NCBI Taxonomy" id="376219"/>
    <lineage>
        <taxon>Bacteria</taxon>
        <taxon>Bacillati</taxon>
        <taxon>Cyanobacteriota</taxon>
        <taxon>Cyanophyceae</taxon>
        <taxon>Oscillatoriophycideae</taxon>
        <taxon>Oscillatoriales</taxon>
        <taxon>Sirenicapillariaceae</taxon>
        <taxon>Limnospira</taxon>
    </lineage>
</organism>
<dbReference type="Proteomes" id="UP000032946">
    <property type="component" value="Chromosome"/>
</dbReference>